<keyword evidence="13" id="KW-1185">Reference proteome</keyword>
<reference evidence="13" key="1">
    <citation type="submission" date="2016-10" db="EMBL/GenBank/DDBJ databases">
        <authorList>
            <person name="Varghese N."/>
            <person name="Submissions S."/>
        </authorList>
    </citation>
    <scope>NUCLEOTIDE SEQUENCE [LARGE SCALE GENOMIC DNA]</scope>
    <source>
        <strain evidence="13">DSM 13577</strain>
    </source>
</reference>
<dbReference type="NCBIfam" id="NF002049">
    <property type="entry name" value="PRK00881.1"/>
    <property type="match status" value="1"/>
</dbReference>
<dbReference type="Gene3D" id="3.40.140.20">
    <property type="match status" value="2"/>
</dbReference>
<dbReference type="InterPro" id="IPR036914">
    <property type="entry name" value="MGS-like_dom_sf"/>
</dbReference>
<sequence>MRVLISLSDKQGIESFAKELVELGAELISTGNTKKYLESHGLKVTGVSEVTNFPEILEGRVKTLNPYIHGGLLAKNTPKHREELAKLNIKPIDMVVVNLYPFEETVAKKDVTLDLALENIDIGGPTMIRAAAKNFENVLVLTDKRDYPLVLQELKEQGQVSFSTRKRLALKAFTHTALYDSAIIHYLSEGEKWNILLEDKKTLRYGENPHQKGWVYKLAKDNGPSLLKGRQLQGKEMSYNNYNDGNGALEALLEFTSDKATAVAVKHATPCGIGQGRSLREAFINCKESDPVSIFGGIVAVNREVDRETAEEMKDIFLEVIIAPKFSDEALEVLGKKKNLRLLEVDLPENPLFTPVVKTIQGGALVQEYDEKGVSIEELVVVAGKPLSGEEKEQALFAFKCVKHVKSNAIVVTKDFKTLGISGGQTSRIDAARQALEKAEGKGATILASDAFFPFDDVVKLAGEKGIKIIIQPGGSINDQLSIKACEELGITMVFTNVRHFKH</sequence>
<proteinExistence type="inferred from homology"/>
<dbReference type="NCBIfam" id="TIGR00355">
    <property type="entry name" value="purH"/>
    <property type="match status" value="1"/>
</dbReference>
<evidence type="ECO:0000256" key="10">
    <source>
        <dbReference type="HAMAP-Rule" id="MF_00139"/>
    </source>
</evidence>
<dbReference type="InterPro" id="IPR011607">
    <property type="entry name" value="MGS-like_dom"/>
</dbReference>
<evidence type="ECO:0000256" key="6">
    <source>
        <dbReference type="ARBA" id="ARBA00022801"/>
    </source>
</evidence>
<dbReference type="UniPathway" id="UPA00074">
    <property type="reaction ID" value="UER00133"/>
</dbReference>
<comment type="pathway">
    <text evidence="2 10">Purine metabolism; IMP biosynthesis via de novo pathway; 5-formamido-1-(5-phospho-D-ribosyl)imidazole-4-carboxamide from 5-amino-1-(5-phospho-D-ribosyl)imidazole-4-carboxamide (10-formyl THF route): step 1/1.</text>
</comment>
<dbReference type="FunFam" id="3.40.50.1380:FF:000001">
    <property type="entry name" value="Bifunctional purine biosynthesis protein PurH"/>
    <property type="match status" value="1"/>
</dbReference>
<dbReference type="EC" id="2.1.2.3" evidence="10"/>
<accession>A0A1I0AQC8</accession>
<keyword evidence="6 10" id="KW-0378">Hydrolase</keyword>
<evidence type="ECO:0000256" key="4">
    <source>
        <dbReference type="ARBA" id="ARBA00022679"/>
    </source>
</evidence>
<dbReference type="RefSeq" id="WP_091350751.1">
    <property type="nucleotide sequence ID" value="NZ_FOIF01000025.1"/>
</dbReference>
<dbReference type="SMART" id="SM00851">
    <property type="entry name" value="MGS"/>
    <property type="match status" value="1"/>
</dbReference>
<comment type="similarity">
    <text evidence="3 10">Belongs to the PurH family.</text>
</comment>
<dbReference type="PANTHER" id="PTHR11692">
    <property type="entry name" value="BIFUNCTIONAL PURINE BIOSYNTHESIS PROTEIN PURH"/>
    <property type="match status" value="1"/>
</dbReference>
<evidence type="ECO:0000259" key="11">
    <source>
        <dbReference type="PROSITE" id="PS51855"/>
    </source>
</evidence>
<dbReference type="InterPro" id="IPR002695">
    <property type="entry name" value="PurH-like"/>
</dbReference>
<dbReference type="STRING" id="1120990.SAMN03080614_102518"/>
<organism evidence="12 13">
    <name type="scientific">Anaerobranca gottschalkii DSM 13577</name>
    <dbReference type="NCBI Taxonomy" id="1120990"/>
    <lineage>
        <taxon>Bacteria</taxon>
        <taxon>Bacillati</taxon>
        <taxon>Bacillota</taxon>
        <taxon>Clostridia</taxon>
        <taxon>Eubacteriales</taxon>
        <taxon>Proteinivoracaceae</taxon>
        <taxon>Anaerobranca</taxon>
    </lineage>
</organism>
<dbReference type="Proteomes" id="UP000243819">
    <property type="component" value="Unassembled WGS sequence"/>
</dbReference>
<comment type="catalytic activity">
    <reaction evidence="8 10">
        <text>(6R)-10-formyltetrahydrofolate + 5-amino-1-(5-phospho-beta-D-ribosyl)imidazole-4-carboxamide = 5-formamido-1-(5-phospho-D-ribosyl)imidazole-4-carboxamide + (6S)-5,6,7,8-tetrahydrofolate</text>
        <dbReference type="Rhea" id="RHEA:22192"/>
        <dbReference type="ChEBI" id="CHEBI:57453"/>
        <dbReference type="ChEBI" id="CHEBI:58467"/>
        <dbReference type="ChEBI" id="CHEBI:58475"/>
        <dbReference type="ChEBI" id="CHEBI:195366"/>
        <dbReference type="EC" id="2.1.2.3"/>
    </reaction>
</comment>
<dbReference type="PROSITE" id="PS51855">
    <property type="entry name" value="MGS"/>
    <property type="match status" value="1"/>
</dbReference>
<dbReference type="SMART" id="SM00798">
    <property type="entry name" value="AICARFT_IMPCHas"/>
    <property type="match status" value="1"/>
</dbReference>
<dbReference type="Pfam" id="PF01808">
    <property type="entry name" value="AICARFT_IMPCHas"/>
    <property type="match status" value="1"/>
</dbReference>
<dbReference type="CDD" id="cd01421">
    <property type="entry name" value="IMPCH"/>
    <property type="match status" value="1"/>
</dbReference>
<feature type="domain" description="MGS-like" evidence="11">
    <location>
        <begin position="1"/>
        <end position="142"/>
    </location>
</feature>
<keyword evidence="4 10" id="KW-0808">Transferase</keyword>
<comment type="domain">
    <text evidence="10">The IMP cyclohydrolase activity resides in the N-terminal region.</text>
</comment>
<protein>
    <recommendedName>
        <fullName evidence="10">Bifunctional purine biosynthesis protein PurH</fullName>
    </recommendedName>
    <domain>
        <recommendedName>
            <fullName evidence="10">Phosphoribosylaminoimidazolecarboxamide formyltransferase</fullName>
            <ecNumber evidence="10">2.1.2.3</ecNumber>
        </recommendedName>
        <alternativeName>
            <fullName evidence="10">AICAR transformylase</fullName>
        </alternativeName>
    </domain>
    <domain>
        <recommendedName>
            <fullName evidence="10">IMP cyclohydrolase</fullName>
            <ecNumber evidence="10">3.5.4.10</ecNumber>
        </recommendedName>
        <alternativeName>
            <fullName evidence="10">ATIC</fullName>
        </alternativeName>
        <alternativeName>
            <fullName evidence="10">IMP synthase</fullName>
        </alternativeName>
        <alternativeName>
            <fullName evidence="10">Inosinicase</fullName>
        </alternativeName>
    </domain>
</protein>
<evidence type="ECO:0000256" key="2">
    <source>
        <dbReference type="ARBA" id="ARBA00004954"/>
    </source>
</evidence>
<dbReference type="HAMAP" id="MF_00139">
    <property type="entry name" value="PurH"/>
    <property type="match status" value="1"/>
</dbReference>
<evidence type="ECO:0000256" key="5">
    <source>
        <dbReference type="ARBA" id="ARBA00022755"/>
    </source>
</evidence>
<dbReference type="InterPro" id="IPR024051">
    <property type="entry name" value="AICAR_Tfase_dup_dom_sf"/>
</dbReference>
<keyword evidence="5 10" id="KW-0658">Purine biosynthesis</keyword>
<dbReference type="GO" id="GO:0006189">
    <property type="term" value="P:'de novo' IMP biosynthetic process"/>
    <property type="evidence" value="ECO:0007669"/>
    <property type="project" value="UniProtKB-UniRule"/>
</dbReference>
<dbReference type="FunFam" id="3.40.140.20:FF:000001">
    <property type="entry name" value="Bifunctional purine biosynthesis protein PurH"/>
    <property type="match status" value="1"/>
</dbReference>
<dbReference type="SUPFAM" id="SSF52335">
    <property type="entry name" value="Methylglyoxal synthase-like"/>
    <property type="match status" value="1"/>
</dbReference>
<comment type="pathway">
    <text evidence="1 10">Purine metabolism; IMP biosynthesis via de novo pathway; IMP from 5-formamido-1-(5-phospho-D-ribosyl)imidazole-4-carboxamide: step 1/1.</text>
</comment>
<evidence type="ECO:0000256" key="9">
    <source>
        <dbReference type="ARBA" id="ARBA00050687"/>
    </source>
</evidence>
<dbReference type="Gene3D" id="3.40.50.1380">
    <property type="entry name" value="Methylglyoxal synthase-like domain"/>
    <property type="match status" value="1"/>
</dbReference>
<dbReference type="GO" id="GO:0003937">
    <property type="term" value="F:IMP cyclohydrolase activity"/>
    <property type="evidence" value="ECO:0007669"/>
    <property type="project" value="UniProtKB-UniRule"/>
</dbReference>
<evidence type="ECO:0000313" key="12">
    <source>
        <dbReference type="EMBL" id="SES96490.1"/>
    </source>
</evidence>
<comment type="catalytic activity">
    <reaction evidence="9 10">
        <text>IMP + H2O = 5-formamido-1-(5-phospho-D-ribosyl)imidazole-4-carboxamide</text>
        <dbReference type="Rhea" id="RHEA:18445"/>
        <dbReference type="ChEBI" id="CHEBI:15377"/>
        <dbReference type="ChEBI" id="CHEBI:58053"/>
        <dbReference type="ChEBI" id="CHEBI:58467"/>
        <dbReference type="EC" id="3.5.4.10"/>
    </reaction>
</comment>
<evidence type="ECO:0000256" key="7">
    <source>
        <dbReference type="ARBA" id="ARBA00023268"/>
    </source>
</evidence>
<dbReference type="SUPFAM" id="SSF53927">
    <property type="entry name" value="Cytidine deaminase-like"/>
    <property type="match status" value="1"/>
</dbReference>
<dbReference type="AlphaFoldDB" id="A0A1I0AQC8"/>
<evidence type="ECO:0000256" key="1">
    <source>
        <dbReference type="ARBA" id="ARBA00004844"/>
    </source>
</evidence>
<dbReference type="EC" id="3.5.4.10" evidence="10"/>
<dbReference type="GO" id="GO:0005829">
    <property type="term" value="C:cytosol"/>
    <property type="evidence" value="ECO:0007669"/>
    <property type="project" value="TreeGrafter"/>
</dbReference>
<dbReference type="PANTHER" id="PTHR11692:SF0">
    <property type="entry name" value="BIFUNCTIONAL PURINE BIOSYNTHESIS PROTEIN ATIC"/>
    <property type="match status" value="1"/>
</dbReference>
<dbReference type="Pfam" id="PF02142">
    <property type="entry name" value="MGS"/>
    <property type="match status" value="1"/>
</dbReference>
<dbReference type="OrthoDB" id="9802065at2"/>
<dbReference type="PIRSF" id="PIRSF000414">
    <property type="entry name" value="AICARFT_IMPCHas"/>
    <property type="match status" value="1"/>
</dbReference>
<dbReference type="GO" id="GO:0004643">
    <property type="term" value="F:phosphoribosylaminoimidazolecarboxamide formyltransferase activity"/>
    <property type="evidence" value="ECO:0007669"/>
    <property type="project" value="UniProtKB-UniRule"/>
</dbReference>
<keyword evidence="7 10" id="KW-0511">Multifunctional enzyme</keyword>
<name>A0A1I0AQC8_9FIRM</name>
<dbReference type="EMBL" id="FOIF01000025">
    <property type="protein sequence ID" value="SES96490.1"/>
    <property type="molecule type" value="Genomic_DNA"/>
</dbReference>
<evidence type="ECO:0000313" key="13">
    <source>
        <dbReference type="Proteomes" id="UP000243819"/>
    </source>
</evidence>
<dbReference type="InterPro" id="IPR016193">
    <property type="entry name" value="Cytidine_deaminase-like"/>
</dbReference>
<gene>
    <name evidence="10" type="primary">purH</name>
    <name evidence="12" type="ORF">SAMN03080614_102518</name>
</gene>
<evidence type="ECO:0000256" key="8">
    <source>
        <dbReference type="ARBA" id="ARBA00050488"/>
    </source>
</evidence>
<evidence type="ECO:0000256" key="3">
    <source>
        <dbReference type="ARBA" id="ARBA00007667"/>
    </source>
</evidence>